<comment type="cofactor">
    <cofactor evidence="11">
        <name>Mg(2+)</name>
        <dbReference type="ChEBI" id="CHEBI:18420"/>
    </cofactor>
    <text evidence="11">Binds 1 Mg(2+) per subunit.</text>
</comment>
<reference evidence="17 18" key="1">
    <citation type="submission" date="2016-08" db="EMBL/GenBank/DDBJ databases">
        <title>Genome sequencing of Paenibacillus sp. TI45-13ar, isolated from Korean traditional nuruk.</title>
        <authorList>
            <person name="Kim S.-J."/>
        </authorList>
    </citation>
    <scope>NUCLEOTIDE SEQUENCE [LARGE SCALE GENOMIC DNA]</scope>
    <source>
        <strain evidence="17 18">TI45-13ar</strain>
    </source>
</reference>
<dbReference type="SUPFAM" id="SSF52467">
    <property type="entry name" value="DHS-like NAD/FAD-binding domain"/>
    <property type="match status" value="1"/>
</dbReference>
<feature type="domain" description="Thiamine pyrophosphate enzyme N-terminal TPP-binding" evidence="16">
    <location>
        <begin position="7"/>
        <end position="115"/>
    </location>
</feature>
<keyword evidence="6 11" id="KW-0479">Metal-binding</keyword>
<dbReference type="InterPro" id="IPR029061">
    <property type="entry name" value="THDP-binding"/>
</dbReference>
<protein>
    <recommendedName>
        <fullName evidence="5">Alpha-keto-acid decarboxylase</fullName>
    </recommendedName>
</protein>
<feature type="binding site" evidence="11">
    <location>
        <position position="464"/>
    </location>
    <ligand>
        <name>Mg(2+)</name>
        <dbReference type="ChEBI" id="CHEBI:18420"/>
    </ligand>
</feature>
<keyword evidence="10 17" id="KW-0456">Lyase</keyword>
<dbReference type="Pfam" id="PF02776">
    <property type="entry name" value="TPP_enzyme_N"/>
    <property type="match status" value="1"/>
</dbReference>
<sequence length="560" mass="62249">MSVTNITLGQYLLDCLKREGLTEVFGIPGDYNFTLLDTLEEYEGIEFITGRNELNAGYAADSYARIKGLSALITTFGVGEMSACNAIAGAYSESVPIIHIVGAPKSQAQQDHQLMHHSLLDGNYDVFRQAYEPITAYSAVVTPENAMIEIPQAIHIAKTTKKPVYLVLALDQVLESITTHIEPSLQVSTHSNSLQAAVKHADQLIQSSNNGALLSDNPVLRYDLQMPVQQVAENLNIPAASMMMGKSGFDERHPHYIGMYGGTFGSEEVRHTVENADFVIAAGLIWSDLNTANFTAELDFQKVINIQPDHVKIGESVYPNILAKDMLEALAQLDWRSQAEIVVTEFPYDTEKLLSAEKDQPLHAGNYYPRFQQLLAANDIVIAETGTFTYGISQLQLPEGATYIGQAGWQSIGYATPAAFGACIAAPDRRVLLFTGDGSLQLTVQEISSMLEQGCKPIIFVLNNKGYTIEKYLNVKVDIDKQVYNDIPRWQYTKLIEAFGGDAYTMQVHTNQELDQAIQEAEQQQNQKLCLIEMMIDDPMDAPKYLRKTREFLQKQEQQQ</sequence>
<dbReference type="GO" id="GO:0000949">
    <property type="term" value="P:aromatic amino acid family catabolic process to alcohol via Ehrlich pathway"/>
    <property type="evidence" value="ECO:0007669"/>
    <property type="project" value="TreeGrafter"/>
</dbReference>
<dbReference type="RefSeq" id="WP_069326769.1">
    <property type="nucleotide sequence ID" value="NZ_MDER01000031.1"/>
</dbReference>
<keyword evidence="9 12" id="KW-0786">Thiamine pyrophosphate</keyword>
<comment type="caution">
    <text evidence="17">The sequence shown here is derived from an EMBL/GenBank/DDBJ whole genome shotgun (WGS) entry which is preliminary data.</text>
</comment>
<evidence type="ECO:0000256" key="1">
    <source>
        <dbReference type="ARBA" id="ARBA00001920"/>
    </source>
</evidence>
<comment type="cofactor">
    <cofactor evidence="2">
        <name>thiamine diphosphate</name>
        <dbReference type="ChEBI" id="CHEBI:58937"/>
    </cofactor>
</comment>
<keyword evidence="13" id="KW-0175">Coiled coil</keyword>
<dbReference type="AlphaFoldDB" id="A0A1E3L8P7"/>
<evidence type="ECO:0000256" key="2">
    <source>
        <dbReference type="ARBA" id="ARBA00001964"/>
    </source>
</evidence>
<feature type="binding site" evidence="11">
    <location>
        <position position="437"/>
    </location>
    <ligand>
        <name>Mg(2+)</name>
        <dbReference type="ChEBI" id="CHEBI:18420"/>
    </ligand>
</feature>
<evidence type="ECO:0000256" key="4">
    <source>
        <dbReference type="ARBA" id="ARBA00007812"/>
    </source>
</evidence>
<accession>A0A1E3L8P7</accession>
<evidence type="ECO:0000256" key="6">
    <source>
        <dbReference type="ARBA" id="ARBA00022723"/>
    </source>
</evidence>
<evidence type="ECO:0000256" key="10">
    <source>
        <dbReference type="ARBA" id="ARBA00023239"/>
    </source>
</evidence>
<feature type="binding site" evidence="11">
    <location>
        <position position="466"/>
    </location>
    <ligand>
        <name>Mg(2+)</name>
        <dbReference type="ChEBI" id="CHEBI:18420"/>
    </ligand>
</feature>
<dbReference type="InterPro" id="IPR047213">
    <property type="entry name" value="TPP_PYR_PDC_IPDC-like"/>
</dbReference>
<comment type="function">
    <text evidence="3">Decarboxylates branched-chain and aromatic alpha-keto acids to aldehydes.</text>
</comment>
<evidence type="ECO:0000256" key="12">
    <source>
        <dbReference type="RuleBase" id="RU362132"/>
    </source>
</evidence>
<feature type="domain" description="Thiamine pyrophosphate enzyme TPP-binding" evidence="15">
    <location>
        <begin position="388"/>
        <end position="533"/>
    </location>
</feature>
<gene>
    <name evidence="17" type="ORF">PTI45_01349</name>
</gene>
<dbReference type="InterPro" id="IPR012001">
    <property type="entry name" value="Thiamin_PyroP_enz_TPP-bd_dom"/>
</dbReference>
<evidence type="ECO:0000256" key="5">
    <source>
        <dbReference type="ARBA" id="ARBA00020054"/>
    </source>
</evidence>
<evidence type="ECO:0000256" key="9">
    <source>
        <dbReference type="ARBA" id="ARBA00023052"/>
    </source>
</evidence>
<dbReference type="GO" id="GO:0004737">
    <property type="term" value="F:pyruvate decarboxylase activity"/>
    <property type="evidence" value="ECO:0007669"/>
    <property type="project" value="TreeGrafter"/>
</dbReference>
<keyword evidence="18" id="KW-1185">Reference proteome</keyword>
<name>A0A1E3L8P7_9BACL</name>
<evidence type="ECO:0000256" key="3">
    <source>
        <dbReference type="ARBA" id="ARBA00002938"/>
    </source>
</evidence>
<dbReference type="InterPro" id="IPR011766">
    <property type="entry name" value="TPP_enzyme_TPP-bd"/>
</dbReference>
<comment type="similarity">
    <text evidence="4 12">Belongs to the TPP enzyme family.</text>
</comment>
<evidence type="ECO:0000259" key="15">
    <source>
        <dbReference type="Pfam" id="PF02775"/>
    </source>
</evidence>
<dbReference type="STRING" id="1886670.PTI45_01349"/>
<dbReference type="InterPro" id="IPR012110">
    <property type="entry name" value="PDC/IPDC-like"/>
</dbReference>
<dbReference type="CDD" id="cd02005">
    <property type="entry name" value="TPP_PDC_IPDC"/>
    <property type="match status" value="1"/>
</dbReference>
<evidence type="ECO:0000259" key="14">
    <source>
        <dbReference type="Pfam" id="PF00205"/>
    </source>
</evidence>
<dbReference type="Gene3D" id="3.40.50.1220">
    <property type="entry name" value="TPP-binding domain"/>
    <property type="match status" value="1"/>
</dbReference>
<comment type="cofactor">
    <cofactor evidence="1">
        <name>a metal cation</name>
        <dbReference type="ChEBI" id="CHEBI:25213"/>
    </cofactor>
</comment>
<dbReference type="InterPro" id="IPR047214">
    <property type="entry name" value="TPP_PDC_IPDC"/>
</dbReference>
<evidence type="ECO:0000256" key="7">
    <source>
        <dbReference type="ARBA" id="ARBA00022793"/>
    </source>
</evidence>
<feature type="coiled-coil region" evidence="13">
    <location>
        <begin position="507"/>
        <end position="534"/>
    </location>
</feature>
<organism evidence="17 18">
    <name type="scientific">Paenibacillus nuruki</name>
    <dbReference type="NCBI Taxonomy" id="1886670"/>
    <lineage>
        <taxon>Bacteria</taxon>
        <taxon>Bacillati</taxon>
        <taxon>Bacillota</taxon>
        <taxon>Bacilli</taxon>
        <taxon>Bacillales</taxon>
        <taxon>Paenibacillaceae</taxon>
        <taxon>Paenibacillus</taxon>
    </lineage>
</organism>
<evidence type="ECO:0000313" key="18">
    <source>
        <dbReference type="Proteomes" id="UP000094578"/>
    </source>
</evidence>
<proteinExistence type="inferred from homology"/>
<dbReference type="GO" id="GO:0030976">
    <property type="term" value="F:thiamine pyrophosphate binding"/>
    <property type="evidence" value="ECO:0007669"/>
    <property type="project" value="InterPro"/>
</dbReference>
<evidence type="ECO:0000256" key="11">
    <source>
        <dbReference type="PIRSR" id="PIRSR036565-2"/>
    </source>
</evidence>
<dbReference type="Gene3D" id="3.40.50.970">
    <property type="match status" value="2"/>
</dbReference>
<dbReference type="Proteomes" id="UP000094578">
    <property type="component" value="Unassembled WGS sequence"/>
</dbReference>
<dbReference type="GO" id="GO:0005829">
    <property type="term" value="C:cytosol"/>
    <property type="evidence" value="ECO:0007669"/>
    <property type="project" value="TreeGrafter"/>
</dbReference>
<dbReference type="PROSITE" id="PS00187">
    <property type="entry name" value="TPP_ENZYMES"/>
    <property type="match status" value="1"/>
</dbReference>
<dbReference type="SUPFAM" id="SSF52518">
    <property type="entry name" value="Thiamin diphosphate-binding fold (THDP-binding)"/>
    <property type="match status" value="2"/>
</dbReference>
<feature type="domain" description="Thiamine pyrophosphate enzyme central" evidence="14">
    <location>
        <begin position="199"/>
        <end position="321"/>
    </location>
</feature>
<evidence type="ECO:0000313" key="17">
    <source>
        <dbReference type="EMBL" id="ODP29340.1"/>
    </source>
</evidence>
<dbReference type="Pfam" id="PF00205">
    <property type="entry name" value="TPP_enzyme_M"/>
    <property type="match status" value="1"/>
</dbReference>
<dbReference type="Pfam" id="PF02775">
    <property type="entry name" value="TPP_enzyme_C"/>
    <property type="match status" value="1"/>
</dbReference>
<dbReference type="InterPro" id="IPR000399">
    <property type="entry name" value="TPP-bd_CS"/>
</dbReference>
<dbReference type="EMBL" id="MDER01000031">
    <property type="protein sequence ID" value="ODP29340.1"/>
    <property type="molecule type" value="Genomic_DNA"/>
</dbReference>
<keyword evidence="7" id="KW-0210">Decarboxylase</keyword>
<keyword evidence="8 11" id="KW-0460">Magnesium</keyword>
<dbReference type="PATRIC" id="fig|1886670.3.peg.1374"/>
<evidence type="ECO:0000256" key="13">
    <source>
        <dbReference type="SAM" id="Coils"/>
    </source>
</evidence>
<evidence type="ECO:0000259" key="16">
    <source>
        <dbReference type="Pfam" id="PF02776"/>
    </source>
</evidence>
<dbReference type="FunFam" id="3.40.50.970:FF:000024">
    <property type="entry name" value="Pyruvate decarboxylase isozyme"/>
    <property type="match status" value="1"/>
</dbReference>
<dbReference type="GO" id="GO:0000287">
    <property type="term" value="F:magnesium ion binding"/>
    <property type="evidence" value="ECO:0007669"/>
    <property type="project" value="InterPro"/>
</dbReference>
<dbReference type="CDD" id="cd07038">
    <property type="entry name" value="TPP_PYR_PDC_IPDC_like"/>
    <property type="match status" value="1"/>
</dbReference>
<evidence type="ECO:0000256" key="8">
    <source>
        <dbReference type="ARBA" id="ARBA00022842"/>
    </source>
</evidence>
<dbReference type="InterPro" id="IPR012000">
    <property type="entry name" value="Thiamin_PyroP_enz_cen_dom"/>
</dbReference>
<dbReference type="InterPro" id="IPR029035">
    <property type="entry name" value="DHS-like_NAD/FAD-binding_dom"/>
</dbReference>
<keyword evidence="17" id="KW-0670">Pyruvate</keyword>
<dbReference type="PIRSF" id="PIRSF036565">
    <property type="entry name" value="Pyruvt_ip_decrb"/>
    <property type="match status" value="1"/>
</dbReference>
<dbReference type="PANTHER" id="PTHR43452">
    <property type="entry name" value="PYRUVATE DECARBOXYLASE"/>
    <property type="match status" value="1"/>
</dbReference>
<dbReference type="PANTHER" id="PTHR43452:SF30">
    <property type="entry name" value="PYRUVATE DECARBOXYLASE ISOZYME 1-RELATED"/>
    <property type="match status" value="1"/>
</dbReference>